<reference evidence="2" key="1">
    <citation type="journal article" date="2014" name="Int. J. Syst. Evol. Microbiol.">
        <title>Complete genome sequence of Corynebacterium casei LMG S-19264T (=DSM 44701T), isolated from a smear-ripened cheese.</title>
        <authorList>
            <consortium name="US DOE Joint Genome Institute (JGI-PGF)"/>
            <person name="Walter F."/>
            <person name="Albersmeier A."/>
            <person name="Kalinowski J."/>
            <person name="Ruckert C."/>
        </authorList>
    </citation>
    <scope>NUCLEOTIDE SEQUENCE</scope>
    <source>
        <strain evidence="2">JCM 4122</strain>
    </source>
</reference>
<dbReference type="RefSeq" id="WP_190042731.1">
    <property type="nucleotide sequence ID" value="NZ_BNBE01000002.1"/>
</dbReference>
<dbReference type="GO" id="GO:0016787">
    <property type="term" value="F:hydrolase activity"/>
    <property type="evidence" value="ECO:0007669"/>
    <property type="project" value="UniProtKB-KW"/>
</dbReference>
<feature type="domain" description="AB hydrolase-1" evidence="1">
    <location>
        <begin position="28"/>
        <end position="145"/>
    </location>
</feature>
<evidence type="ECO:0000313" key="3">
    <source>
        <dbReference type="Proteomes" id="UP000632849"/>
    </source>
</evidence>
<dbReference type="AlphaFoldDB" id="A0A919EQM2"/>
<reference evidence="2" key="2">
    <citation type="submission" date="2020-09" db="EMBL/GenBank/DDBJ databases">
        <authorList>
            <person name="Sun Q."/>
            <person name="Ohkuma M."/>
        </authorList>
    </citation>
    <scope>NUCLEOTIDE SEQUENCE</scope>
    <source>
        <strain evidence="2">JCM 4122</strain>
    </source>
</reference>
<proteinExistence type="predicted"/>
<dbReference type="Pfam" id="PF00561">
    <property type="entry name" value="Abhydrolase_1"/>
    <property type="match status" value="1"/>
</dbReference>
<evidence type="ECO:0000313" key="2">
    <source>
        <dbReference type="EMBL" id="GHG08026.1"/>
    </source>
</evidence>
<dbReference type="InterPro" id="IPR029058">
    <property type="entry name" value="AB_hydrolase_fold"/>
</dbReference>
<sequence>MPYADVDGVSLYFEEHASATGPGADGAPLVLLHGGFGAGEMFAPLLAAGVGEGRRVITVDLRGHGRTPDVAGLPMTVEALADDVAGLLRHLGGEAADVLGYSLGAGTAMRLAIQHPGLVRRLVVVSMPARRTGWFPEVTAQMDMMDEGAAEAMKQSPMYELYARIAPRVEDWPTLVGKVAAMNRRDFDWSAEITGVTAPVLLVFGDGDAVRPAHMVEFFGLLGGGLKDPGWDGGDRPAARLAVLPGATHYDLMLSPLLPPAVRAFLDDGPAGRGEPGHGR</sequence>
<dbReference type="InterPro" id="IPR000073">
    <property type="entry name" value="AB_hydrolase_1"/>
</dbReference>
<keyword evidence="3" id="KW-1185">Reference proteome</keyword>
<accession>A0A919EQM2</accession>
<organism evidence="2 3">
    <name type="scientific">Streptomyces filamentosus</name>
    <name type="common">Streptomyces roseosporus</name>
    <dbReference type="NCBI Taxonomy" id="67294"/>
    <lineage>
        <taxon>Bacteria</taxon>
        <taxon>Bacillati</taxon>
        <taxon>Actinomycetota</taxon>
        <taxon>Actinomycetes</taxon>
        <taxon>Kitasatosporales</taxon>
        <taxon>Streptomycetaceae</taxon>
        <taxon>Streptomyces</taxon>
    </lineage>
</organism>
<comment type="caution">
    <text evidence="2">The sequence shown here is derived from an EMBL/GenBank/DDBJ whole genome shotgun (WGS) entry which is preliminary data.</text>
</comment>
<dbReference type="PANTHER" id="PTHR43433:SF5">
    <property type="entry name" value="AB HYDROLASE-1 DOMAIN-CONTAINING PROTEIN"/>
    <property type="match status" value="1"/>
</dbReference>
<dbReference type="EMBL" id="BNBE01000002">
    <property type="protein sequence ID" value="GHG08026.1"/>
    <property type="molecule type" value="Genomic_DNA"/>
</dbReference>
<protein>
    <submittedName>
        <fullName evidence="2">Alpha/beta hydrolase</fullName>
    </submittedName>
</protein>
<keyword evidence="2" id="KW-0378">Hydrolase</keyword>
<gene>
    <name evidence="2" type="ORF">GCM10017667_44790</name>
</gene>
<dbReference type="SUPFAM" id="SSF53474">
    <property type="entry name" value="alpha/beta-Hydrolases"/>
    <property type="match status" value="1"/>
</dbReference>
<evidence type="ECO:0000259" key="1">
    <source>
        <dbReference type="Pfam" id="PF00561"/>
    </source>
</evidence>
<dbReference type="InterPro" id="IPR050471">
    <property type="entry name" value="AB_hydrolase"/>
</dbReference>
<dbReference type="PANTHER" id="PTHR43433">
    <property type="entry name" value="HYDROLASE, ALPHA/BETA FOLD FAMILY PROTEIN"/>
    <property type="match status" value="1"/>
</dbReference>
<dbReference type="PRINTS" id="PR00111">
    <property type="entry name" value="ABHYDROLASE"/>
</dbReference>
<dbReference type="Gene3D" id="3.40.50.1820">
    <property type="entry name" value="alpha/beta hydrolase"/>
    <property type="match status" value="1"/>
</dbReference>
<dbReference type="Proteomes" id="UP000632849">
    <property type="component" value="Unassembled WGS sequence"/>
</dbReference>
<name>A0A919EQM2_STRFL</name>